<reference evidence="1" key="2">
    <citation type="journal article" date="2021" name="Microbiome">
        <title>Successional dynamics and alternative stable states in a saline activated sludge microbial community over 9 years.</title>
        <authorList>
            <person name="Wang Y."/>
            <person name="Ye J."/>
            <person name="Ju F."/>
            <person name="Liu L."/>
            <person name="Boyd J.A."/>
            <person name="Deng Y."/>
            <person name="Parks D.H."/>
            <person name="Jiang X."/>
            <person name="Yin X."/>
            <person name="Woodcroft B.J."/>
            <person name="Tyson G.W."/>
            <person name="Hugenholtz P."/>
            <person name="Polz M.F."/>
            <person name="Zhang T."/>
        </authorList>
    </citation>
    <scope>NUCLEOTIDE SEQUENCE</scope>
    <source>
        <strain evidence="1">HKST-UBA03</strain>
    </source>
</reference>
<comment type="caution">
    <text evidence="1">The sequence shown here is derived from an EMBL/GenBank/DDBJ whole genome shotgun (WGS) entry which is preliminary data.</text>
</comment>
<gene>
    <name evidence="1" type="ORF">KC614_00780</name>
</gene>
<name>A0A955LK85_UNCKA</name>
<protein>
    <submittedName>
        <fullName evidence="1">Uncharacterized protein</fullName>
    </submittedName>
</protein>
<organism evidence="1 2">
    <name type="scientific">candidate division WWE3 bacterium</name>
    <dbReference type="NCBI Taxonomy" id="2053526"/>
    <lineage>
        <taxon>Bacteria</taxon>
        <taxon>Katanobacteria</taxon>
    </lineage>
</organism>
<reference evidence="1" key="1">
    <citation type="submission" date="2020-04" db="EMBL/GenBank/DDBJ databases">
        <authorList>
            <person name="Zhang T."/>
        </authorList>
    </citation>
    <scope>NUCLEOTIDE SEQUENCE</scope>
    <source>
        <strain evidence="1">HKST-UBA03</strain>
    </source>
</reference>
<sequence length="363" mass="38789">MIRKKIARLFWSFSIAVFPFVIVFPASTNYELKGFKVGGAVGVSDSDNYSILNNLADLNADLLNSSSYELGPGPNYPIQASVPTAPTFENTSDYYNKLHFVVATAGNPSDTLYAIAISTDDFVTTNYVQSDNTIGSVLGLEDYQSYTNWGGASGEFVVGLAQDTTYKIKIKAIQGEFTETRYGPSSSAATVSPFITFSLSGLSSGMSVEGVTLDVTSSANSVDYGELAFNTKTEAANIVTVDTNAVSGYQALVRQEGDMLDVRGNTIDPVTGTNAVPSTWPVGTVDSAYGYHSSDESLGTGNTIRFVPDDRHAAFDTTSYEVAYSTGPVTNEQTTIVYSIEVGYGQEAGFYSHTITYTVAGVF</sequence>
<dbReference type="EMBL" id="JAGQKZ010000003">
    <property type="protein sequence ID" value="MCA9391724.1"/>
    <property type="molecule type" value="Genomic_DNA"/>
</dbReference>
<dbReference type="AlphaFoldDB" id="A0A955LK85"/>
<dbReference type="Proteomes" id="UP000751518">
    <property type="component" value="Unassembled WGS sequence"/>
</dbReference>
<evidence type="ECO:0000313" key="1">
    <source>
        <dbReference type="EMBL" id="MCA9391724.1"/>
    </source>
</evidence>
<accession>A0A955LK85</accession>
<evidence type="ECO:0000313" key="2">
    <source>
        <dbReference type="Proteomes" id="UP000751518"/>
    </source>
</evidence>
<proteinExistence type="predicted"/>